<accession>A0AAV9XSK7</accession>
<dbReference type="InterPro" id="IPR036383">
    <property type="entry name" value="TSP1_rpt_sf"/>
</dbReference>
<dbReference type="PROSITE" id="PS50092">
    <property type="entry name" value="TSP1"/>
    <property type="match status" value="2"/>
</dbReference>
<dbReference type="InterPro" id="IPR000884">
    <property type="entry name" value="TSP1_rpt"/>
</dbReference>
<feature type="chain" id="PRO_5043664931" evidence="1">
    <location>
        <begin position="33"/>
        <end position="507"/>
    </location>
</feature>
<evidence type="ECO:0000313" key="3">
    <source>
        <dbReference type="EMBL" id="KAK6587661.1"/>
    </source>
</evidence>
<organism evidence="3 4">
    <name type="scientific">Cryptosporidium xiaoi</name>
    <dbReference type="NCBI Taxonomy" id="659607"/>
    <lineage>
        <taxon>Eukaryota</taxon>
        <taxon>Sar</taxon>
        <taxon>Alveolata</taxon>
        <taxon>Apicomplexa</taxon>
        <taxon>Conoidasida</taxon>
        <taxon>Coccidia</taxon>
        <taxon>Eucoccidiorida</taxon>
        <taxon>Eimeriorina</taxon>
        <taxon>Cryptosporidiidae</taxon>
        <taxon>Cryptosporidium</taxon>
    </lineage>
</organism>
<dbReference type="Pfam" id="PF00090">
    <property type="entry name" value="TSP_1"/>
    <property type="match status" value="1"/>
</dbReference>
<dbReference type="AlphaFoldDB" id="A0AAV9XSK7"/>
<dbReference type="PROSITE" id="PS50948">
    <property type="entry name" value="PAN"/>
    <property type="match status" value="1"/>
</dbReference>
<gene>
    <name evidence="3" type="ORF">RS030_81470</name>
</gene>
<evidence type="ECO:0000259" key="2">
    <source>
        <dbReference type="PROSITE" id="PS50948"/>
    </source>
</evidence>
<dbReference type="Gene3D" id="3.50.4.10">
    <property type="entry name" value="Hepatocyte Growth Factor"/>
    <property type="match status" value="1"/>
</dbReference>
<evidence type="ECO:0000256" key="1">
    <source>
        <dbReference type="SAM" id="SignalP"/>
    </source>
</evidence>
<keyword evidence="1" id="KW-0732">Signal</keyword>
<dbReference type="SMART" id="SM00209">
    <property type="entry name" value="TSP1"/>
    <property type="match status" value="3"/>
</dbReference>
<dbReference type="SUPFAM" id="SSF82895">
    <property type="entry name" value="TSP-1 type 1 repeat"/>
    <property type="match status" value="1"/>
</dbReference>
<dbReference type="EMBL" id="JAWDEY010000036">
    <property type="protein sequence ID" value="KAK6587661.1"/>
    <property type="molecule type" value="Genomic_DNA"/>
</dbReference>
<dbReference type="Proteomes" id="UP001311799">
    <property type="component" value="Unassembled WGS sequence"/>
</dbReference>
<feature type="signal peptide" evidence="1">
    <location>
        <begin position="1"/>
        <end position="32"/>
    </location>
</feature>
<protein>
    <submittedName>
        <fullName evidence="3">TSP1 domain-containing TSP3</fullName>
    </submittedName>
</protein>
<dbReference type="PANTHER" id="PTHR20920:SF5">
    <property type="entry name" value="SMB DOMAIN-CONTAINING PROTEIN"/>
    <property type="match status" value="1"/>
</dbReference>
<dbReference type="Pfam" id="PF00024">
    <property type="entry name" value="PAN_1"/>
    <property type="match status" value="1"/>
</dbReference>
<comment type="caution">
    <text evidence="3">The sequence shown here is derived from an EMBL/GenBank/DDBJ whole genome shotgun (WGS) entry which is preliminary data.</text>
</comment>
<dbReference type="Gene3D" id="2.20.100.10">
    <property type="entry name" value="Thrombospondin type-1 (TSP1) repeat"/>
    <property type="match status" value="4"/>
</dbReference>
<evidence type="ECO:0000313" key="4">
    <source>
        <dbReference type="Proteomes" id="UP001311799"/>
    </source>
</evidence>
<dbReference type="PANTHER" id="PTHR20920">
    <property type="entry name" value="RPE-SPONDIN"/>
    <property type="match status" value="1"/>
</dbReference>
<keyword evidence="4" id="KW-1185">Reference proteome</keyword>
<dbReference type="InterPro" id="IPR003609">
    <property type="entry name" value="Pan_app"/>
</dbReference>
<dbReference type="InterPro" id="IPR039942">
    <property type="entry name" value="SBSPO"/>
</dbReference>
<proteinExistence type="predicted"/>
<sequence length="507" mass="56220">MSDNALTRKCFKYIHLIAHIVFALNIVHVVSGQEDGGSSCLKYGKYYKGSLCMSANGLEWWQANSWLECRERCKSNLFTLVPCKMFSWDSNGGLCTLQNGDSNCVQNKDSMVTGYPDTKSTGSCATTCTVGEWSSWSSTCIPNVYGGITYRTRQVASQPIYPLEKCPHIQEVENCSDRNWGAMSSKILSDENSALNFVLNGYVDQKALSVKTSTNGCPNYDVGILGWGCVIEDDLNYSNMVITTSYTWQDCLNRCKQNSSCRHFNFRTTGTSTSPCYLILGEIGCSFHSIGWISGSRELDIKYGECDISCVLGEWSSWSGCNSAYCIDGKAYSKRSRPIITYQRGSGAPCGRTNELQLCNDSYICKSNKCIVGSWSEWSKSSDTPSNESVRRRTIQKIPTPGGTPCPPIFEIANNDKSSDWGSWSSCSVTCGGGFRTRSKNVANHSTPLYSTESCNTNTCDTYKIEECKNNFGNESLNWQLNRYCLISGFANTKDELKILADYGLKV</sequence>
<reference evidence="3 4" key="1">
    <citation type="submission" date="2023-10" db="EMBL/GenBank/DDBJ databases">
        <title>Comparative genomics analysis reveals potential genetic determinants of host preference in Cryptosporidium xiaoi.</title>
        <authorList>
            <person name="Xiao L."/>
            <person name="Li J."/>
        </authorList>
    </citation>
    <scope>NUCLEOTIDE SEQUENCE [LARGE SCALE GENOMIC DNA]</scope>
    <source>
        <strain evidence="3 4">52996</strain>
    </source>
</reference>
<feature type="domain" description="Apple" evidence="2">
    <location>
        <begin position="229"/>
        <end position="306"/>
    </location>
</feature>
<name>A0AAV9XSK7_9CRYT</name>